<dbReference type="InterPro" id="IPR012338">
    <property type="entry name" value="Beta-lactam/transpept-like"/>
</dbReference>
<comment type="caution">
    <text evidence="3">The sequence shown here is derived from an EMBL/GenBank/DDBJ whole genome shotgun (WGS) entry which is preliminary data.</text>
</comment>
<dbReference type="InterPro" id="IPR001466">
    <property type="entry name" value="Beta-lactam-related"/>
</dbReference>
<dbReference type="InterPro" id="IPR052794">
    <property type="entry name" value="Mito_Ser_Protease_LACTB"/>
</dbReference>
<accession>A0A437QBT1</accession>
<feature type="domain" description="Beta-lactamase-related" evidence="2">
    <location>
        <begin position="95"/>
        <end position="423"/>
    </location>
</feature>
<protein>
    <submittedName>
        <fullName evidence="3">Class A beta-lactamase-related serine hydrolase</fullName>
    </submittedName>
</protein>
<evidence type="ECO:0000313" key="4">
    <source>
        <dbReference type="Proteomes" id="UP000283077"/>
    </source>
</evidence>
<dbReference type="EMBL" id="SACS01000032">
    <property type="protein sequence ID" value="RVU32004.1"/>
    <property type="molecule type" value="Genomic_DNA"/>
</dbReference>
<dbReference type="PANTHER" id="PTHR46520:SF1">
    <property type="entry name" value="SERINE BETA-LACTAMASE-LIKE PROTEIN LACTB, MITOCHONDRIAL"/>
    <property type="match status" value="1"/>
</dbReference>
<evidence type="ECO:0000256" key="1">
    <source>
        <dbReference type="SAM" id="Phobius"/>
    </source>
</evidence>
<reference evidence="3 4" key="1">
    <citation type="submission" date="2019-01" db="EMBL/GenBank/DDBJ databases">
        <authorList>
            <person name="Chen W.-M."/>
        </authorList>
    </citation>
    <scope>NUCLEOTIDE SEQUENCE [LARGE SCALE GENOMIC DNA]</scope>
    <source>
        <strain evidence="3 4">KYPC3</strain>
    </source>
</reference>
<dbReference type="GO" id="GO:0006508">
    <property type="term" value="P:proteolysis"/>
    <property type="evidence" value="ECO:0007669"/>
    <property type="project" value="TreeGrafter"/>
</dbReference>
<keyword evidence="1" id="KW-0812">Transmembrane</keyword>
<gene>
    <name evidence="3" type="ORF">EOE67_19300</name>
</gene>
<evidence type="ECO:0000259" key="2">
    <source>
        <dbReference type="Pfam" id="PF00144"/>
    </source>
</evidence>
<dbReference type="Gene3D" id="3.40.710.10">
    <property type="entry name" value="DD-peptidase/beta-lactamase superfamily"/>
    <property type="match status" value="1"/>
</dbReference>
<proteinExistence type="predicted"/>
<organism evidence="3 4">
    <name type="scientific">Rheinheimera riviphila</name>
    <dbReference type="NCBI Taxonomy" id="1834037"/>
    <lineage>
        <taxon>Bacteria</taxon>
        <taxon>Pseudomonadati</taxon>
        <taxon>Pseudomonadota</taxon>
        <taxon>Gammaproteobacteria</taxon>
        <taxon>Chromatiales</taxon>
        <taxon>Chromatiaceae</taxon>
        <taxon>Rheinheimera</taxon>
    </lineage>
</organism>
<keyword evidence="1" id="KW-0472">Membrane</keyword>
<dbReference type="OrthoDB" id="5638366at2"/>
<sequence length="451" mass="49750">MAGRYALRLAGRRHQNYVLICCRRARVNVSGLIGYLMEGLMKKFLWILLGLIVLPVLAASVYWFSGWQALPSEVPQQQQLHQPQLTAAAAASMQALVDARAEQSLPALTAAVVWQGELVWGGAAGFADVEKQQPVTTNSQFRIGSSSKPVTATAIARAVQAGTLQLDTPISQYQADLPNPAWGDFTLRQLLSHTAGLPGYEQNSDWVGVWRTLVKQHRYTDVMDSLALFDQAQLQYQPGSGFLYSSFGINLASAVLQSAVDEPFLAYLSREISQPLALPSLMAAEVAYQAQVQFYFSNEQQVKPHWPVDLSQKWAGGGLAASSVDLAKLGAAWLDPAFISADIQQQFWTPQKLTNGEVNDQNYALGWRVTERDFLFCDQDHKLTKAIRYIHHGGVSDGAQSWLVVYPELQLVLAMNTNTVKENYCDFAGQAAAIIRPFLRHIAPELLAEAE</sequence>
<name>A0A437QBT1_9GAMM</name>
<keyword evidence="4" id="KW-1185">Reference proteome</keyword>
<dbReference type="SUPFAM" id="SSF56601">
    <property type="entry name" value="beta-lactamase/transpeptidase-like"/>
    <property type="match status" value="1"/>
</dbReference>
<dbReference type="PANTHER" id="PTHR46520">
    <property type="entry name" value="SERINE BETA-LACTAMASE-LIKE PROTEIN LACTB, MITOCHONDRIAL"/>
    <property type="match status" value="1"/>
</dbReference>
<keyword evidence="1" id="KW-1133">Transmembrane helix</keyword>
<dbReference type="GO" id="GO:0019216">
    <property type="term" value="P:regulation of lipid metabolic process"/>
    <property type="evidence" value="ECO:0007669"/>
    <property type="project" value="TreeGrafter"/>
</dbReference>
<feature type="transmembrane region" description="Helical" evidence="1">
    <location>
        <begin position="44"/>
        <end position="64"/>
    </location>
</feature>
<dbReference type="Proteomes" id="UP000283077">
    <property type="component" value="Unassembled WGS sequence"/>
</dbReference>
<evidence type="ECO:0000313" key="3">
    <source>
        <dbReference type="EMBL" id="RVU32004.1"/>
    </source>
</evidence>
<dbReference type="GO" id="GO:0008233">
    <property type="term" value="F:peptidase activity"/>
    <property type="evidence" value="ECO:0007669"/>
    <property type="project" value="TreeGrafter"/>
</dbReference>
<dbReference type="AlphaFoldDB" id="A0A437QBT1"/>
<keyword evidence="3" id="KW-0378">Hydrolase</keyword>
<dbReference type="Pfam" id="PF00144">
    <property type="entry name" value="Beta-lactamase"/>
    <property type="match status" value="1"/>
</dbReference>